<name>A0ABS2LI45_9CELL</name>
<evidence type="ECO:0000313" key="3">
    <source>
        <dbReference type="Proteomes" id="UP000698059"/>
    </source>
</evidence>
<proteinExistence type="predicted"/>
<keyword evidence="3" id="KW-1185">Reference proteome</keyword>
<comment type="caution">
    <text evidence="2">The sequence shown here is derived from an EMBL/GenBank/DDBJ whole genome shotgun (WGS) entry which is preliminary data.</text>
</comment>
<evidence type="ECO:0000256" key="1">
    <source>
        <dbReference type="SAM" id="MobiDB-lite"/>
    </source>
</evidence>
<organism evidence="2 3">
    <name type="scientific">Oerskovia jenensis</name>
    <dbReference type="NCBI Taxonomy" id="162169"/>
    <lineage>
        <taxon>Bacteria</taxon>
        <taxon>Bacillati</taxon>
        <taxon>Actinomycetota</taxon>
        <taxon>Actinomycetes</taxon>
        <taxon>Micrococcales</taxon>
        <taxon>Cellulomonadaceae</taxon>
        <taxon>Oerskovia</taxon>
    </lineage>
</organism>
<dbReference type="RefSeq" id="WP_205307914.1">
    <property type="nucleotide sequence ID" value="NZ_BAAAVF010000007.1"/>
</dbReference>
<protein>
    <submittedName>
        <fullName evidence="2">Uncharacterized protein</fullName>
    </submittedName>
</protein>
<feature type="compositionally biased region" description="Basic and acidic residues" evidence="1">
    <location>
        <begin position="79"/>
        <end position="94"/>
    </location>
</feature>
<feature type="region of interest" description="Disordered" evidence="1">
    <location>
        <begin position="1"/>
        <end position="94"/>
    </location>
</feature>
<evidence type="ECO:0000313" key="2">
    <source>
        <dbReference type="EMBL" id="MBM7480096.1"/>
    </source>
</evidence>
<reference evidence="2 3" key="1">
    <citation type="submission" date="2021-01" db="EMBL/GenBank/DDBJ databases">
        <title>Sequencing the genomes of 1000 actinobacteria strains.</title>
        <authorList>
            <person name="Klenk H.-P."/>
        </authorList>
    </citation>
    <scope>NUCLEOTIDE SEQUENCE [LARGE SCALE GENOMIC DNA]</scope>
    <source>
        <strain evidence="2 3">DSM 46000</strain>
    </source>
</reference>
<dbReference type="EMBL" id="JAFBBO010000001">
    <property type="protein sequence ID" value="MBM7480096.1"/>
    <property type="molecule type" value="Genomic_DNA"/>
</dbReference>
<gene>
    <name evidence="2" type="ORF">JOD49_003016</name>
</gene>
<dbReference type="Proteomes" id="UP000698059">
    <property type="component" value="Unassembled WGS sequence"/>
</dbReference>
<sequence length="94" mass="9781">MTPADPAPRSDDSAPVDPIRAERTTPAPPAAPAAGEPTAPRRRSRRVVRPGTEQAGVAGLGSDDDAAVWGDVRPGASTDSHDAELLRDVPPHWS</sequence>
<accession>A0ABS2LI45</accession>